<name>A0AAW0BNN6_9AGAR</name>
<dbReference type="EMBL" id="JAYKXP010000092">
    <property type="protein sequence ID" value="KAK7027985.1"/>
    <property type="molecule type" value="Genomic_DNA"/>
</dbReference>
<accession>A0AAW0BNN6</accession>
<reference evidence="1 2" key="1">
    <citation type="submission" date="2024-01" db="EMBL/GenBank/DDBJ databases">
        <title>A draft genome for a cacao thread blight-causing isolate of Paramarasmius palmivorus.</title>
        <authorList>
            <person name="Baruah I.K."/>
            <person name="Bukari Y."/>
            <person name="Amoako-Attah I."/>
            <person name="Meinhardt L.W."/>
            <person name="Bailey B.A."/>
            <person name="Cohen S.P."/>
        </authorList>
    </citation>
    <scope>NUCLEOTIDE SEQUENCE [LARGE SCALE GENOMIC DNA]</scope>
    <source>
        <strain evidence="1 2">GH-12</strain>
    </source>
</reference>
<organism evidence="1 2">
    <name type="scientific">Paramarasmius palmivorus</name>
    <dbReference type="NCBI Taxonomy" id="297713"/>
    <lineage>
        <taxon>Eukaryota</taxon>
        <taxon>Fungi</taxon>
        <taxon>Dikarya</taxon>
        <taxon>Basidiomycota</taxon>
        <taxon>Agaricomycotina</taxon>
        <taxon>Agaricomycetes</taxon>
        <taxon>Agaricomycetidae</taxon>
        <taxon>Agaricales</taxon>
        <taxon>Marasmiineae</taxon>
        <taxon>Marasmiaceae</taxon>
        <taxon>Paramarasmius</taxon>
    </lineage>
</organism>
<evidence type="ECO:0000313" key="1">
    <source>
        <dbReference type="EMBL" id="KAK7027985.1"/>
    </source>
</evidence>
<proteinExistence type="predicted"/>
<comment type="caution">
    <text evidence="1">The sequence shown here is derived from an EMBL/GenBank/DDBJ whole genome shotgun (WGS) entry which is preliminary data.</text>
</comment>
<dbReference type="AlphaFoldDB" id="A0AAW0BNN6"/>
<dbReference type="Proteomes" id="UP001383192">
    <property type="component" value="Unassembled WGS sequence"/>
</dbReference>
<dbReference type="SUPFAM" id="SSF89372">
    <property type="entry name" value="Fucose-specific lectin"/>
    <property type="match status" value="1"/>
</dbReference>
<evidence type="ECO:0000313" key="2">
    <source>
        <dbReference type="Proteomes" id="UP001383192"/>
    </source>
</evidence>
<protein>
    <submittedName>
        <fullName evidence="1">Uncharacterized protein</fullName>
    </submittedName>
</protein>
<gene>
    <name evidence="1" type="ORF">VNI00_015071</name>
</gene>
<sequence length="180" mass="19650">MAPRTLKPRFPSTAPIQAVAAAQAPNGQTMLFYQDKTTGDIILRTLSNGFTVPTSKTTSVQILVPGERVLPGTPLATAQYGPNGNNLGQVSVYFFSQNWTLSEYKWTDKWLSVPNCGNQACIDSDNYEVERGSRVLYAMGSSAATRKVAIRVGHVSKKFPGTVSEANRQNLIWKLAKIPT</sequence>
<keyword evidence="2" id="KW-1185">Reference proteome</keyword>
<dbReference type="Gene3D" id="2.120.10.70">
    <property type="entry name" value="Fucose-specific lectin"/>
    <property type="match status" value="1"/>
</dbReference>